<keyword evidence="3" id="KW-1185">Reference proteome</keyword>
<proteinExistence type="predicted"/>
<evidence type="ECO:0000313" key="2">
    <source>
        <dbReference type="EMBL" id="UJF35542.1"/>
    </source>
</evidence>
<feature type="region of interest" description="Disordered" evidence="1">
    <location>
        <begin position="1"/>
        <end position="20"/>
    </location>
</feature>
<feature type="compositionally biased region" description="Acidic residues" evidence="1">
    <location>
        <begin position="1"/>
        <end position="16"/>
    </location>
</feature>
<dbReference type="Proteomes" id="UP001649230">
    <property type="component" value="Chromosome"/>
</dbReference>
<organism evidence="2 3">
    <name type="scientific">Paenibacillus hexagrammi</name>
    <dbReference type="NCBI Taxonomy" id="2908839"/>
    <lineage>
        <taxon>Bacteria</taxon>
        <taxon>Bacillati</taxon>
        <taxon>Bacillota</taxon>
        <taxon>Bacilli</taxon>
        <taxon>Bacillales</taxon>
        <taxon>Paenibacillaceae</taxon>
        <taxon>Paenibacillus</taxon>
    </lineage>
</organism>
<protein>
    <submittedName>
        <fullName evidence="2">Uncharacterized protein</fullName>
    </submittedName>
</protein>
<gene>
    <name evidence="2" type="ORF">L0M14_10835</name>
</gene>
<evidence type="ECO:0000313" key="3">
    <source>
        <dbReference type="Proteomes" id="UP001649230"/>
    </source>
</evidence>
<sequence length="206" mass="24006">MKLFEEIDPTQSDDEDSNSKKTIHINQARPQFENVVVNKSANQQLSSLAQFFIAPNILVDSNAIWHIPVSEEVIYNQVTKEIAPHFEKTSKVTNGNQVQIMLQNISESSRIMFMDLFSSNKINPIVLDLYSQATTSKQIMNNRVKSYKVNLQEVPRLIEHDIVHMWNFFESTFIKNGEYLIMMPNNWKFDDAFRERISVQAFCERL</sequence>
<name>A0ABY3SNG8_9BACL</name>
<evidence type="ECO:0000256" key="1">
    <source>
        <dbReference type="SAM" id="MobiDB-lite"/>
    </source>
</evidence>
<dbReference type="RefSeq" id="WP_235122103.1">
    <property type="nucleotide sequence ID" value="NZ_CP090978.1"/>
</dbReference>
<reference evidence="2 3" key="1">
    <citation type="journal article" date="2024" name="Int. J. Syst. Evol. Microbiol.">
        <title>Paenibacillus hexagrammi sp. nov., a novel bacterium isolated from the gut content of Hexagrammos agrammus.</title>
        <authorList>
            <person name="Jung H.K."/>
            <person name="Kim D.G."/>
            <person name="Zin H."/>
            <person name="Park J."/>
            <person name="Jung H."/>
            <person name="Kim Y.O."/>
            <person name="Kong H.J."/>
            <person name="Kim J.W."/>
            <person name="Kim Y.S."/>
        </authorList>
    </citation>
    <scope>NUCLEOTIDE SEQUENCE [LARGE SCALE GENOMIC DNA]</scope>
    <source>
        <strain evidence="2 3">YPD9-1</strain>
    </source>
</reference>
<accession>A0ABY3SNG8</accession>
<dbReference type="EMBL" id="CP090978">
    <property type="protein sequence ID" value="UJF35542.1"/>
    <property type="molecule type" value="Genomic_DNA"/>
</dbReference>